<dbReference type="Proteomes" id="UP000189670">
    <property type="component" value="Unassembled WGS sequence"/>
</dbReference>
<accession>A0A1V1NXZ6</accession>
<evidence type="ECO:0000313" key="2">
    <source>
        <dbReference type="EMBL" id="ETR67460.1"/>
    </source>
</evidence>
<comment type="caution">
    <text evidence="2">The sequence shown here is derived from an EMBL/GenBank/DDBJ whole genome shotgun (WGS) entry which is preliminary data.</text>
</comment>
<dbReference type="AlphaFoldDB" id="A0A1V1NXZ6"/>
<reference evidence="3" key="1">
    <citation type="submission" date="2012-11" db="EMBL/GenBank/DDBJ databases">
        <authorList>
            <person name="Lucero-Rivera Y.E."/>
            <person name="Tovar-Ramirez D."/>
        </authorList>
    </citation>
    <scope>NUCLEOTIDE SEQUENCE [LARGE SCALE GENOMIC DNA]</scope>
    <source>
        <strain evidence="3">Araruama</strain>
    </source>
</reference>
<dbReference type="EMBL" id="ATBP01001371">
    <property type="protein sequence ID" value="ETR67460.1"/>
    <property type="molecule type" value="Genomic_DNA"/>
</dbReference>
<evidence type="ECO:0000259" key="1">
    <source>
        <dbReference type="PROSITE" id="PS51272"/>
    </source>
</evidence>
<gene>
    <name evidence="2" type="ORF">OMM_11573</name>
</gene>
<organism evidence="2 3">
    <name type="scientific">Candidatus Magnetoglobus multicellularis str. Araruama</name>
    <dbReference type="NCBI Taxonomy" id="890399"/>
    <lineage>
        <taxon>Bacteria</taxon>
        <taxon>Pseudomonadati</taxon>
        <taxon>Thermodesulfobacteriota</taxon>
        <taxon>Desulfobacteria</taxon>
        <taxon>Desulfobacterales</taxon>
        <taxon>Desulfobacteraceae</taxon>
        <taxon>Candidatus Magnetoglobus</taxon>
    </lineage>
</organism>
<name>A0A1V1NXZ6_9BACT</name>
<protein>
    <recommendedName>
        <fullName evidence="1">SLH domain-containing protein</fullName>
    </recommendedName>
</protein>
<evidence type="ECO:0000313" key="3">
    <source>
        <dbReference type="Proteomes" id="UP000189670"/>
    </source>
</evidence>
<proteinExistence type="predicted"/>
<feature type="domain" description="SLH" evidence="1">
    <location>
        <begin position="63"/>
        <end position="130"/>
    </location>
</feature>
<feature type="non-terminal residue" evidence="2">
    <location>
        <position position="1"/>
    </location>
</feature>
<dbReference type="PROSITE" id="PS51272">
    <property type="entry name" value="SLH"/>
    <property type="match status" value="1"/>
</dbReference>
<dbReference type="InterPro" id="IPR001119">
    <property type="entry name" value="SLH_dom"/>
</dbReference>
<sequence>QQNNGYQSNIYYQCQFFVPNSVIPGRHIQKWILQTQSGEPIQVNHSSSAMFWFDLVTKESTTDTNLFIDVSRQSEYAAIVYDFGVHENIINPPSQENSYQFHPVTYTTRGQFVKMLVNALDQPIQATGTPFIDVPSDHELFSYIQTAKI</sequence>